<dbReference type="GO" id="GO:0032553">
    <property type="term" value="F:ribonucleotide binding"/>
    <property type="evidence" value="ECO:0007669"/>
    <property type="project" value="UniProtKB-ARBA"/>
</dbReference>
<comment type="similarity">
    <text evidence="2">Belongs to the nitroreductase family.</text>
</comment>
<keyword evidence="5" id="KW-0560">Oxidoreductase</keyword>
<dbReference type="SUPFAM" id="SSF55469">
    <property type="entry name" value="FMN-dependent nitroreductase-like"/>
    <property type="match status" value="1"/>
</dbReference>
<evidence type="ECO:0000256" key="1">
    <source>
        <dbReference type="ARBA" id="ARBA00001917"/>
    </source>
</evidence>
<feature type="compositionally biased region" description="Acidic residues" evidence="6">
    <location>
        <begin position="48"/>
        <end position="65"/>
    </location>
</feature>
<evidence type="ECO:0000256" key="2">
    <source>
        <dbReference type="ARBA" id="ARBA00007118"/>
    </source>
</evidence>
<evidence type="ECO:0000313" key="10">
    <source>
        <dbReference type="Proteomes" id="UP001152888"/>
    </source>
</evidence>
<feature type="region of interest" description="Disordered" evidence="6">
    <location>
        <begin position="48"/>
        <end position="70"/>
    </location>
</feature>
<keyword evidence="3" id="KW-0285">Flavoprotein</keyword>
<dbReference type="Proteomes" id="UP001152888">
    <property type="component" value="Unassembled WGS sequence"/>
</dbReference>
<gene>
    <name evidence="9" type="ORF">ACAOBT_LOCUS14440</name>
</gene>
<dbReference type="GO" id="GO:0140616">
    <property type="term" value="F:iodotyrosine deiodinase activity"/>
    <property type="evidence" value="ECO:0007669"/>
    <property type="project" value="UniProtKB-ARBA"/>
</dbReference>
<dbReference type="EMBL" id="CAKOFQ010006907">
    <property type="protein sequence ID" value="CAH1981375.1"/>
    <property type="molecule type" value="Genomic_DNA"/>
</dbReference>
<dbReference type="PANTHER" id="PTHR23026">
    <property type="entry name" value="NADPH NITROREDUCTASE"/>
    <property type="match status" value="1"/>
</dbReference>
<evidence type="ECO:0000256" key="7">
    <source>
        <dbReference type="SAM" id="Phobius"/>
    </source>
</evidence>
<protein>
    <recommendedName>
        <fullName evidence="8">Nitroreductase domain-containing protein</fullName>
    </recommendedName>
</protein>
<evidence type="ECO:0000256" key="4">
    <source>
        <dbReference type="ARBA" id="ARBA00022643"/>
    </source>
</evidence>
<keyword evidence="4" id="KW-0288">FMN</keyword>
<dbReference type="InterPro" id="IPR000415">
    <property type="entry name" value="Nitroreductase-like"/>
</dbReference>
<dbReference type="InterPro" id="IPR050627">
    <property type="entry name" value="Nitroreductase/BluB"/>
</dbReference>
<dbReference type="FunFam" id="3.40.109.10:FF:000004">
    <property type="entry name" value="Iodotyrosine deiodinase 1"/>
    <property type="match status" value="1"/>
</dbReference>
<name>A0A9P0KXY5_ACAOB</name>
<organism evidence="9 10">
    <name type="scientific">Acanthoscelides obtectus</name>
    <name type="common">Bean weevil</name>
    <name type="synonym">Bruchus obtectus</name>
    <dbReference type="NCBI Taxonomy" id="200917"/>
    <lineage>
        <taxon>Eukaryota</taxon>
        <taxon>Metazoa</taxon>
        <taxon>Ecdysozoa</taxon>
        <taxon>Arthropoda</taxon>
        <taxon>Hexapoda</taxon>
        <taxon>Insecta</taxon>
        <taxon>Pterygota</taxon>
        <taxon>Neoptera</taxon>
        <taxon>Endopterygota</taxon>
        <taxon>Coleoptera</taxon>
        <taxon>Polyphaga</taxon>
        <taxon>Cucujiformia</taxon>
        <taxon>Chrysomeloidea</taxon>
        <taxon>Chrysomelidae</taxon>
        <taxon>Bruchinae</taxon>
        <taxon>Bruchini</taxon>
        <taxon>Acanthoscelides</taxon>
    </lineage>
</organism>
<dbReference type="Gene3D" id="3.40.109.10">
    <property type="entry name" value="NADH Oxidase"/>
    <property type="match status" value="1"/>
</dbReference>
<feature type="transmembrane region" description="Helical" evidence="7">
    <location>
        <begin position="6"/>
        <end position="30"/>
    </location>
</feature>
<evidence type="ECO:0000256" key="6">
    <source>
        <dbReference type="SAM" id="MobiDB-lite"/>
    </source>
</evidence>
<keyword evidence="10" id="KW-1185">Reference proteome</keyword>
<dbReference type="CDD" id="cd02144">
    <property type="entry name" value="iodotyrosine_dehalogenase"/>
    <property type="match status" value="1"/>
</dbReference>
<evidence type="ECO:0000259" key="8">
    <source>
        <dbReference type="Pfam" id="PF00881"/>
    </source>
</evidence>
<dbReference type="AlphaFoldDB" id="A0A9P0KXY5"/>
<comment type="caution">
    <text evidence="9">The sequence shown here is derived from an EMBL/GenBank/DDBJ whole genome shotgun (WGS) entry which is preliminary data.</text>
</comment>
<evidence type="ECO:0000313" key="9">
    <source>
        <dbReference type="EMBL" id="CAH1981375.1"/>
    </source>
</evidence>
<proteinExistence type="inferred from homology"/>
<comment type="cofactor">
    <cofactor evidence="1">
        <name>FMN</name>
        <dbReference type="ChEBI" id="CHEBI:58210"/>
    </cofactor>
</comment>
<feature type="domain" description="Nitroreductase" evidence="8">
    <location>
        <begin position="101"/>
        <end position="269"/>
    </location>
</feature>
<dbReference type="PANTHER" id="PTHR23026:SF90">
    <property type="entry name" value="IODOTYROSINE DEIODINASE 1"/>
    <property type="match status" value="1"/>
</dbReference>
<accession>A0A9P0KXY5</accession>
<dbReference type="GO" id="GO:0005886">
    <property type="term" value="C:plasma membrane"/>
    <property type="evidence" value="ECO:0007669"/>
    <property type="project" value="TreeGrafter"/>
</dbReference>
<evidence type="ECO:0000256" key="5">
    <source>
        <dbReference type="ARBA" id="ARBA00023002"/>
    </source>
</evidence>
<dbReference type="GO" id="GO:0006570">
    <property type="term" value="P:tyrosine metabolic process"/>
    <property type="evidence" value="ECO:0007669"/>
    <property type="project" value="TreeGrafter"/>
</dbReference>
<sequence length="291" mass="33494">MLFQMYWPYFLVGLVVYVVMRVGFSTWMGMKEKKRLGMGKKTDDMIQEENLESSDSESPKEEDDVSPALPKDLKHIPLNFEKLSEEEAHLRSTQFFESMNKRRTVRHFSTKPVPKEIICNIIKTAGTAPSGAHTQPWTYVVVSSPEMKQNVREIIEDEEEINYKKRMGKVWTTDLEPLKTNWIKEYLTEAPYLILIFKQTYSFRENGRKKLHYYNEQSVSIAAGILLAAIHYAGLVSLTSTPLNCGPALRNLLGRPSNEKLSLLLPVGYPAEECLVPDLQRKPLDEIMIEF</sequence>
<evidence type="ECO:0000256" key="3">
    <source>
        <dbReference type="ARBA" id="ARBA00022630"/>
    </source>
</evidence>
<dbReference type="InterPro" id="IPR029479">
    <property type="entry name" value="Nitroreductase"/>
</dbReference>
<keyword evidence="7" id="KW-0472">Membrane</keyword>
<keyword evidence="7" id="KW-1133">Transmembrane helix</keyword>
<keyword evidence="7" id="KW-0812">Transmembrane</keyword>
<reference evidence="9" key="1">
    <citation type="submission" date="2022-03" db="EMBL/GenBank/DDBJ databases">
        <authorList>
            <person name="Sayadi A."/>
        </authorList>
    </citation>
    <scope>NUCLEOTIDE SEQUENCE</scope>
</reference>
<dbReference type="OrthoDB" id="41362at2759"/>
<dbReference type="Pfam" id="PF00881">
    <property type="entry name" value="Nitroreductase"/>
    <property type="match status" value="1"/>
</dbReference>